<dbReference type="NCBIfam" id="TIGR01644">
    <property type="entry name" value="phage_P2_V"/>
    <property type="match status" value="1"/>
</dbReference>
<protein>
    <submittedName>
        <fullName evidence="3">Phage baseplate assembly protein V</fullName>
    </submittedName>
</protein>
<reference evidence="3 4" key="1">
    <citation type="journal article" date="2020" name="G3 (Bethesda)">
        <title>CeMbio - The Caenorhabditis elegans Microbiome Resource.</title>
        <authorList>
            <person name="Dirksen P."/>
            <person name="Assie A."/>
            <person name="Zimmermann J."/>
            <person name="Zhang F."/>
            <person name="Tietje A.M."/>
            <person name="Marsh S.A."/>
            <person name="Felix M.A."/>
            <person name="Shapira M."/>
            <person name="Kaleta C."/>
            <person name="Schulenburg H."/>
            <person name="Samuel B."/>
        </authorList>
    </citation>
    <scope>NUCLEOTIDE SEQUENCE [LARGE SCALE GENOMIC DNA]</scope>
    <source>
        <strain evidence="3 4">BIGb0172</strain>
    </source>
</reference>
<keyword evidence="4" id="KW-1185">Reference proteome</keyword>
<accession>A0A7G5EM01</accession>
<evidence type="ECO:0000313" key="3">
    <source>
        <dbReference type="EMBL" id="QMV75026.1"/>
    </source>
</evidence>
<dbReference type="Gene3D" id="2.40.50.230">
    <property type="entry name" value="Gp5 N-terminal domain"/>
    <property type="match status" value="1"/>
</dbReference>
<dbReference type="KEGG" id="cpis:HS961_12565"/>
<dbReference type="RefSeq" id="WP_182322430.1">
    <property type="nucleotide sequence ID" value="NZ_CP058554.1"/>
</dbReference>
<dbReference type="InterPro" id="IPR037026">
    <property type="entry name" value="Vgr_OB-fold_dom_sf"/>
</dbReference>
<sequence length="204" mass="21516">MPPNTSPETNPLELSRQLANVARMGTIAAVDLGAARCRVKTGDNETDWLPWFTSRAAGDKGSQWWPPVKGEQCMVLATGGDMGQGCVLLGVYSDRMTAPSNQADTCRTQFSKQDYSETAKGEHLLHLEKRVRFEVAEGCSITMEQDSITLQAGGATLTIGSGQIAANVNVVGEADVIASGISLVSHLHKGVIPGPALTQGPVPA</sequence>
<gene>
    <name evidence="2" type="ORF">HS961_12565</name>
    <name evidence="3" type="ORF">HS961_20480</name>
</gene>
<proteinExistence type="predicted"/>
<dbReference type="EMBL" id="CP058554">
    <property type="protein sequence ID" value="QMV75026.1"/>
    <property type="molecule type" value="Genomic_DNA"/>
</dbReference>
<dbReference type="InterPro" id="IPR013046">
    <property type="entry name" value="GpV/Gp45"/>
</dbReference>
<dbReference type="AlphaFoldDB" id="A0A7G5EM01"/>
<evidence type="ECO:0000259" key="1">
    <source>
        <dbReference type="Pfam" id="PF04717"/>
    </source>
</evidence>
<dbReference type="KEGG" id="cpis:HS961_20480"/>
<name>A0A7G5EM01_9BURK</name>
<dbReference type="InterPro" id="IPR006531">
    <property type="entry name" value="Gp5/Vgr_OB"/>
</dbReference>
<evidence type="ECO:0000313" key="2">
    <source>
        <dbReference type="EMBL" id="QMV73592.1"/>
    </source>
</evidence>
<dbReference type="Proteomes" id="UP000515240">
    <property type="component" value="Chromosome"/>
</dbReference>
<dbReference type="Pfam" id="PF04717">
    <property type="entry name" value="Phage_base_V"/>
    <property type="match status" value="1"/>
</dbReference>
<dbReference type="EMBL" id="CP058554">
    <property type="protein sequence ID" value="QMV73592.1"/>
    <property type="molecule type" value="Genomic_DNA"/>
</dbReference>
<evidence type="ECO:0000313" key="4">
    <source>
        <dbReference type="Proteomes" id="UP000515240"/>
    </source>
</evidence>
<organism evidence="3 4">
    <name type="scientific">Comamonas piscis</name>
    <dbReference type="NCBI Taxonomy" id="1562974"/>
    <lineage>
        <taxon>Bacteria</taxon>
        <taxon>Pseudomonadati</taxon>
        <taxon>Pseudomonadota</taxon>
        <taxon>Betaproteobacteria</taxon>
        <taxon>Burkholderiales</taxon>
        <taxon>Comamonadaceae</taxon>
        <taxon>Comamonas</taxon>
    </lineage>
</organism>
<feature type="domain" description="Gp5/Type VI secretion system Vgr protein OB-fold" evidence="1">
    <location>
        <begin position="24"/>
        <end position="92"/>
    </location>
</feature>